<evidence type="ECO:0008006" key="9">
    <source>
        <dbReference type="Google" id="ProtNLM"/>
    </source>
</evidence>
<feature type="domain" description="DNA2/NAM7 helicase-like C-terminal" evidence="6">
    <location>
        <begin position="613"/>
        <end position="806"/>
    </location>
</feature>
<keyword evidence="8" id="KW-1185">Reference proteome</keyword>
<evidence type="ECO:0000256" key="3">
    <source>
        <dbReference type="ARBA" id="ARBA00022806"/>
    </source>
</evidence>
<evidence type="ECO:0000256" key="2">
    <source>
        <dbReference type="ARBA" id="ARBA00022801"/>
    </source>
</evidence>
<keyword evidence="4" id="KW-0067">ATP-binding</keyword>
<gene>
    <name evidence="7" type="ORF">C5167_033302</name>
</gene>
<dbReference type="GO" id="GO:0016787">
    <property type="term" value="F:hydrolase activity"/>
    <property type="evidence" value="ECO:0007669"/>
    <property type="project" value="UniProtKB-KW"/>
</dbReference>
<evidence type="ECO:0000259" key="6">
    <source>
        <dbReference type="Pfam" id="PF13087"/>
    </source>
</evidence>
<dbReference type="Gramene" id="RZC70163">
    <property type="protein sequence ID" value="RZC70163"/>
    <property type="gene ID" value="C5167_033302"/>
</dbReference>
<dbReference type="FunFam" id="3.40.50.300:FF:000326">
    <property type="entry name" value="P-loop containing nucleoside triphosphate hydrolase"/>
    <property type="match status" value="1"/>
</dbReference>
<dbReference type="OMA" id="CSVRLIW"/>
<evidence type="ECO:0000313" key="7">
    <source>
        <dbReference type="EMBL" id="RZC70163.1"/>
    </source>
</evidence>
<accession>A0A4Y7K9Y3</accession>
<dbReference type="Gene3D" id="3.40.50.300">
    <property type="entry name" value="P-loop containing nucleotide triphosphate hydrolases"/>
    <property type="match status" value="2"/>
</dbReference>
<dbReference type="InterPro" id="IPR041679">
    <property type="entry name" value="DNA2/NAM7-like_C"/>
</dbReference>
<dbReference type="CDD" id="cd18808">
    <property type="entry name" value="SF1_C_Upf1"/>
    <property type="match status" value="1"/>
</dbReference>
<reference evidence="7 8" key="1">
    <citation type="journal article" date="2018" name="Science">
        <title>The opium poppy genome and morphinan production.</title>
        <authorList>
            <person name="Guo L."/>
            <person name="Winzer T."/>
            <person name="Yang X."/>
            <person name="Li Y."/>
            <person name="Ning Z."/>
            <person name="He Z."/>
            <person name="Teodor R."/>
            <person name="Lu Y."/>
            <person name="Bowser T.A."/>
            <person name="Graham I.A."/>
            <person name="Ye K."/>
        </authorList>
    </citation>
    <scope>NUCLEOTIDE SEQUENCE [LARGE SCALE GENOMIC DNA]</scope>
    <source>
        <strain evidence="8">cv. HN1</strain>
        <tissue evidence="7">Leaves</tissue>
    </source>
</reference>
<keyword evidence="3" id="KW-0347">Helicase</keyword>
<evidence type="ECO:0000259" key="5">
    <source>
        <dbReference type="Pfam" id="PF13086"/>
    </source>
</evidence>
<dbReference type="STRING" id="3469.A0A4Y7K9Y3"/>
<dbReference type="GO" id="GO:0005694">
    <property type="term" value="C:chromosome"/>
    <property type="evidence" value="ECO:0007669"/>
    <property type="project" value="UniProtKB-ARBA"/>
</dbReference>
<evidence type="ECO:0000313" key="8">
    <source>
        <dbReference type="Proteomes" id="UP000316621"/>
    </source>
</evidence>
<dbReference type="Pfam" id="PF13087">
    <property type="entry name" value="AAA_12"/>
    <property type="match status" value="1"/>
</dbReference>
<dbReference type="Proteomes" id="UP000316621">
    <property type="component" value="Chromosome 7"/>
</dbReference>
<organism evidence="7 8">
    <name type="scientific">Papaver somniferum</name>
    <name type="common">Opium poppy</name>
    <dbReference type="NCBI Taxonomy" id="3469"/>
    <lineage>
        <taxon>Eukaryota</taxon>
        <taxon>Viridiplantae</taxon>
        <taxon>Streptophyta</taxon>
        <taxon>Embryophyta</taxon>
        <taxon>Tracheophyta</taxon>
        <taxon>Spermatophyta</taxon>
        <taxon>Magnoliopsida</taxon>
        <taxon>Ranunculales</taxon>
        <taxon>Papaveraceae</taxon>
        <taxon>Papaveroideae</taxon>
        <taxon>Papaver</taxon>
    </lineage>
</organism>
<dbReference type="InterPro" id="IPR045055">
    <property type="entry name" value="DNA2/NAM7-like"/>
</dbReference>
<keyword evidence="1" id="KW-0547">Nucleotide-binding</keyword>
<dbReference type="InterPro" id="IPR027417">
    <property type="entry name" value="P-loop_NTPase"/>
</dbReference>
<dbReference type="AlphaFoldDB" id="A0A4Y7K9Y3"/>
<dbReference type="Pfam" id="PF13086">
    <property type="entry name" value="AAA_11"/>
    <property type="match status" value="2"/>
</dbReference>
<dbReference type="InterPro" id="IPR041677">
    <property type="entry name" value="DNA2/NAM7_AAA_11"/>
</dbReference>
<protein>
    <recommendedName>
        <fullName evidence="9">Helicase ATP-binding domain-containing protein</fullName>
    </recommendedName>
</protein>
<dbReference type="GO" id="GO:0004386">
    <property type="term" value="F:helicase activity"/>
    <property type="evidence" value="ECO:0007669"/>
    <property type="project" value="UniProtKB-KW"/>
</dbReference>
<evidence type="ECO:0000256" key="1">
    <source>
        <dbReference type="ARBA" id="ARBA00022741"/>
    </source>
</evidence>
<dbReference type="PANTHER" id="PTHR10887">
    <property type="entry name" value="DNA2/NAM7 HELICASE FAMILY"/>
    <property type="match status" value="1"/>
</dbReference>
<evidence type="ECO:0000256" key="4">
    <source>
        <dbReference type="ARBA" id="ARBA00022840"/>
    </source>
</evidence>
<feature type="domain" description="DNA2/NAM7 helicase helicase" evidence="5">
    <location>
        <begin position="531"/>
        <end position="605"/>
    </location>
</feature>
<dbReference type="PANTHER" id="PTHR10887:SF522">
    <property type="entry name" value="P-LOOP CONTAINING NUCLEOSIDE TRIPHOSPHATE HYDROLASES SUPERFAMILY PROTEIN"/>
    <property type="match status" value="1"/>
</dbReference>
<keyword evidence="2" id="KW-0378">Hydrolase</keyword>
<dbReference type="GO" id="GO:0005524">
    <property type="term" value="F:ATP binding"/>
    <property type="evidence" value="ECO:0007669"/>
    <property type="project" value="UniProtKB-KW"/>
</dbReference>
<feature type="domain" description="DNA2/NAM7 helicase helicase" evidence="5">
    <location>
        <begin position="235"/>
        <end position="384"/>
    </location>
</feature>
<dbReference type="EMBL" id="CM010721">
    <property type="protein sequence ID" value="RZC70163.1"/>
    <property type="molecule type" value="Genomic_DNA"/>
</dbReference>
<name>A0A4Y7K9Y3_PAPSO</name>
<dbReference type="InterPro" id="IPR047187">
    <property type="entry name" value="SF1_C_Upf1"/>
</dbReference>
<dbReference type="SUPFAM" id="SSF52540">
    <property type="entry name" value="P-loop containing nucleoside triphosphate hydrolases"/>
    <property type="match status" value="1"/>
</dbReference>
<proteinExistence type="predicted"/>
<sequence>MNWKLEKEKEKQHRQMLINSVVSWTLEDVLNHDLYKDKVETIPETFSSMEHYFNSFRYPLLEEIRTEIYASIGNLSLSRTCSIFSIRKDRGHKPPENLLYGITVGGKYLPHCNDVIALLDERPSTLENLSRPGRLYVPAIVLGVSYTRKHKTLHILASKPIMAEKHEKKMKITPKFAVSLINLIPSLRIWEALKDGRNVNIIKEVLSSASQDEGSCGMCSQQVECLHEPDLRSFNLNESQLDAVLSSVATSKCDHKSSIKLIWGPPGTGKTKTVSIILFELLKMKCKTLICAPTNTAIVEVTSRLMKIINGASKHGSYGLGDIVLLGNEDRLKIKEHDELANAFLDKRIEVLSKCFTSFSKWGSWVGTMKSLLTDSYQQYHKYLKNRKNTKTRKRACCLFCPKIDQTDKLEDEKLSIALRIGLYMRKKLSGFEKEMSYCIRCICTHMPTSVITAEVMDNMHKALDLLKHFISLVQERSFTEEQIKLIFSSSETIGYTVNDPSLLLLGTSRNECLEILCSLAKISIRKFPNDAAIRKFCLQKACLIFCTASSSAKLSEIKKTKLVIIDEAAQLRECESGIPLQLPDVQHAILIGDERQLPAMVQSKVSEEAKFGRSLFERLVSLGHKRHLLDVQYRMHPSISLFPNAEFYDKKISDASSVQERSYTKDLLQGNMYGSYSFIDISYGGEEFDNKHSRKNMTEVAVINEIIKNLFKVANGQKVSIGIISPYNAQVVAVSEKLGDKYGTHCDFSVSVRSVDGFQGGEEDVIIISTVRSNGNGSIGFLSDEQRTNVALTRARCCLWILGNGETLMNSDSVWRKIVLDAKDRRCYFKADDDKRLSEVIIDSLIEHGKFKELRSMKSLLLKEARWKACVTCGYCCLYAIVVTYGDEFWESFVRIKSVVTRKGVVDLVKKLSSGWRDRRSRLENRQIMNGPSSQLLKWNHVNAHYKLLWTTDIIKDDSKYTQVLKFLNILPEKQIPRLVKKLDIAFGRYSISKTSRCKEKCIEGYREYLKRSPRRSIT</sequence>